<feature type="domain" description="Choline/carnitine acyltransferase" evidence="6">
    <location>
        <begin position="18"/>
        <end position="596"/>
    </location>
</feature>
<keyword evidence="2 5" id="KW-0808">Transferase</keyword>
<comment type="similarity">
    <text evidence="1 5">Belongs to the carnitine/choline acetyltransferase family.</text>
</comment>
<dbReference type="AlphaFoldDB" id="K3W558"/>
<dbReference type="PROSITE" id="PS00440">
    <property type="entry name" value="ACYLTRANSF_C_2"/>
    <property type="match status" value="1"/>
</dbReference>
<accession>K3W558</accession>
<reference evidence="7" key="3">
    <citation type="submission" date="2015-02" db="UniProtKB">
        <authorList>
            <consortium name="EnsemblProtists"/>
        </authorList>
    </citation>
    <scope>IDENTIFICATION</scope>
    <source>
        <strain evidence="7">DAOM BR144</strain>
    </source>
</reference>
<evidence type="ECO:0000256" key="1">
    <source>
        <dbReference type="ARBA" id="ARBA00005232"/>
    </source>
</evidence>
<protein>
    <recommendedName>
        <fullName evidence="6">Choline/carnitine acyltransferase domain-containing protein</fullName>
    </recommendedName>
</protein>
<evidence type="ECO:0000259" key="6">
    <source>
        <dbReference type="Pfam" id="PF00755"/>
    </source>
</evidence>
<evidence type="ECO:0000313" key="8">
    <source>
        <dbReference type="Proteomes" id="UP000019132"/>
    </source>
</evidence>
<dbReference type="Proteomes" id="UP000019132">
    <property type="component" value="Unassembled WGS sequence"/>
</dbReference>
<dbReference type="InterPro" id="IPR042231">
    <property type="entry name" value="Cho/carn_acyl_trans_2"/>
</dbReference>
<organism evidence="7 8">
    <name type="scientific">Globisporangium ultimum (strain ATCC 200006 / CBS 805.95 / DAOM BR144)</name>
    <name type="common">Pythium ultimum</name>
    <dbReference type="NCBI Taxonomy" id="431595"/>
    <lineage>
        <taxon>Eukaryota</taxon>
        <taxon>Sar</taxon>
        <taxon>Stramenopiles</taxon>
        <taxon>Oomycota</taxon>
        <taxon>Peronosporomycetes</taxon>
        <taxon>Pythiales</taxon>
        <taxon>Pythiaceae</taxon>
        <taxon>Globisporangium</taxon>
    </lineage>
</organism>
<dbReference type="Gene3D" id="3.30.559.70">
    <property type="entry name" value="Choline/Carnitine o-acyltransferase, domain 2"/>
    <property type="match status" value="1"/>
</dbReference>
<dbReference type="eggNOG" id="KOG3718">
    <property type="taxonomic scope" value="Eukaryota"/>
</dbReference>
<dbReference type="PANTHER" id="PTHR22589:SF67">
    <property type="entry name" value="PEROXISOMAL CARNITINE O-OCTANOYLTRANSFERASE"/>
    <property type="match status" value="1"/>
</dbReference>
<dbReference type="InterPro" id="IPR039551">
    <property type="entry name" value="Cho/carn_acyl_trans"/>
</dbReference>
<dbReference type="Gene3D" id="3.30.559.10">
    <property type="entry name" value="Chloramphenicol acetyltransferase-like domain"/>
    <property type="match status" value="1"/>
</dbReference>
<proteinExistence type="inferred from homology"/>
<evidence type="ECO:0000313" key="7">
    <source>
        <dbReference type="EnsemblProtists" id="PYU1_T000099"/>
    </source>
</evidence>
<dbReference type="SUPFAM" id="SSF52777">
    <property type="entry name" value="CoA-dependent acyltransferases"/>
    <property type="match status" value="2"/>
</dbReference>
<dbReference type="InParanoid" id="K3W558"/>
<reference evidence="8" key="2">
    <citation type="submission" date="2010-04" db="EMBL/GenBank/DDBJ databases">
        <authorList>
            <person name="Buell R."/>
            <person name="Hamilton J."/>
            <person name="Hostetler J."/>
        </authorList>
    </citation>
    <scope>NUCLEOTIDE SEQUENCE [LARGE SCALE GENOMIC DNA]</scope>
    <source>
        <strain evidence="8">DAOM:BR144</strain>
    </source>
</reference>
<dbReference type="OMA" id="RYTCEYL"/>
<dbReference type="PANTHER" id="PTHR22589">
    <property type="entry name" value="CARNITINE O-ACYLTRANSFERASE"/>
    <property type="match status" value="1"/>
</dbReference>
<dbReference type="EMBL" id="GL376636">
    <property type="status" value="NOT_ANNOTATED_CDS"/>
    <property type="molecule type" value="Genomic_DNA"/>
</dbReference>
<dbReference type="InterPro" id="IPR000542">
    <property type="entry name" value="Carn_acyl_trans"/>
</dbReference>
<dbReference type="PROSITE" id="PS00439">
    <property type="entry name" value="ACYLTRANSF_C_1"/>
    <property type="match status" value="1"/>
</dbReference>
<dbReference type="Pfam" id="PF00755">
    <property type="entry name" value="Carn_acyltransf"/>
    <property type="match status" value="1"/>
</dbReference>
<name>K3W558_GLOUD</name>
<feature type="active site" description="Proton acceptor" evidence="4">
    <location>
        <position position="329"/>
    </location>
</feature>
<keyword evidence="8" id="KW-1185">Reference proteome</keyword>
<evidence type="ECO:0000256" key="3">
    <source>
        <dbReference type="ARBA" id="ARBA00023315"/>
    </source>
</evidence>
<evidence type="ECO:0000256" key="5">
    <source>
        <dbReference type="RuleBase" id="RU003801"/>
    </source>
</evidence>
<evidence type="ECO:0000256" key="4">
    <source>
        <dbReference type="PIRSR" id="PIRSR600542-1"/>
    </source>
</evidence>
<dbReference type="GO" id="GO:0016746">
    <property type="term" value="F:acyltransferase activity"/>
    <property type="evidence" value="ECO:0007669"/>
    <property type="project" value="UniProtKB-KW"/>
</dbReference>
<dbReference type="InterPro" id="IPR023213">
    <property type="entry name" value="CAT-like_dom_sf"/>
</dbReference>
<dbReference type="VEuPathDB" id="FungiDB:PYU1_G000099"/>
<dbReference type="STRING" id="431595.K3W558"/>
<reference evidence="8" key="1">
    <citation type="journal article" date="2010" name="Genome Biol.">
        <title>Genome sequence of the necrotrophic plant pathogen Pythium ultimum reveals original pathogenicity mechanisms and effector repertoire.</title>
        <authorList>
            <person name="Levesque C.A."/>
            <person name="Brouwer H."/>
            <person name="Cano L."/>
            <person name="Hamilton J.P."/>
            <person name="Holt C."/>
            <person name="Huitema E."/>
            <person name="Raffaele S."/>
            <person name="Robideau G.P."/>
            <person name="Thines M."/>
            <person name="Win J."/>
            <person name="Zerillo M.M."/>
            <person name="Beakes G.W."/>
            <person name="Boore J.L."/>
            <person name="Busam D."/>
            <person name="Dumas B."/>
            <person name="Ferriera S."/>
            <person name="Fuerstenberg S.I."/>
            <person name="Gachon C.M."/>
            <person name="Gaulin E."/>
            <person name="Govers F."/>
            <person name="Grenville-Briggs L."/>
            <person name="Horner N."/>
            <person name="Hostetler J."/>
            <person name="Jiang R.H."/>
            <person name="Johnson J."/>
            <person name="Krajaejun T."/>
            <person name="Lin H."/>
            <person name="Meijer H.J."/>
            <person name="Moore B."/>
            <person name="Morris P."/>
            <person name="Phuntmart V."/>
            <person name="Puiu D."/>
            <person name="Shetty J."/>
            <person name="Stajich J.E."/>
            <person name="Tripathy S."/>
            <person name="Wawra S."/>
            <person name="van West P."/>
            <person name="Whitty B.R."/>
            <person name="Coutinho P.M."/>
            <person name="Henrissat B."/>
            <person name="Martin F."/>
            <person name="Thomas P.D."/>
            <person name="Tyler B.M."/>
            <person name="De Vries R.P."/>
            <person name="Kamoun S."/>
            <person name="Yandell M."/>
            <person name="Tisserat N."/>
            <person name="Buell C.R."/>
        </authorList>
    </citation>
    <scope>NUCLEOTIDE SEQUENCE</scope>
    <source>
        <strain evidence="8">DAOM:BR144</strain>
    </source>
</reference>
<evidence type="ECO:0000256" key="2">
    <source>
        <dbReference type="ARBA" id="ARBA00022679"/>
    </source>
</evidence>
<sequence length="642" mass="72747">MSPSAVKTFAHQDSLPHLPVPTLQDTLERYAASLEPFLSKEEFAKAKALVADFGKPGGEGEQLHAILLQRAEQHPNWLEEWWEYAAYLSDRTSNALFINMVSGFGSFLDFDAPVSQARRAAETIRYTCEYLELLKQEKLAPERMGGRILCMEMFKRIFSSCRVPGSPVDFFERYDVTKVRHIMIFCDGRSFVLPVFDDDGKLLTIGDLESQLVHILKHSKYLNSKHNTVRLPALQKYDDGRFIGALTSMGRDEWAQARDDLVAFDMFNKENLETIQSSLFAVCLDDTTPTNPSDLAKECAAGSCGNRWYDKSFQYIVFRNGMVGANMEHANVDATILQAMYRWLGERYLNRSGGIETFIESRHHSLEFLPPPELLKWKLPESIVTTTIPNAITHFENLGQTLRMLVIRNKKYGKAKLKQVGIFPDIFVQMAIQLASFKLFGECVPTYESGHTRMFLHGRTETIRSVSTEVSEWLHAAVRQKKTDAEVYEKLVRAMNKHKELTMAALTGEGIDRHLLGLQIAAMLSGRKLHPMYTDASYSKSGGGGNFVLSTSNVSGYPWLWGGFVPMVNHGIGICYGAEADFLSLIISSFDERAGSSQPQRQQRKRFTAEQFQREIFASFDEIYALVEKHRATKKRNPTSKM</sequence>
<dbReference type="HOGENOM" id="CLU_013513_5_2_1"/>
<keyword evidence="3 5" id="KW-0012">Acyltransferase</keyword>
<dbReference type="EnsemblProtists" id="PYU1_T000099">
    <property type="protein sequence ID" value="PYU1_T000099"/>
    <property type="gene ID" value="PYU1_G000099"/>
</dbReference>